<organism evidence="3 4">
    <name type="scientific">Flammeovirga agarivorans</name>
    <dbReference type="NCBI Taxonomy" id="2726742"/>
    <lineage>
        <taxon>Bacteria</taxon>
        <taxon>Pseudomonadati</taxon>
        <taxon>Bacteroidota</taxon>
        <taxon>Cytophagia</taxon>
        <taxon>Cytophagales</taxon>
        <taxon>Flammeovirgaceae</taxon>
        <taxon>Flammeovirga</taxon>
    </lineage>
</organism>
<reference evidence="3 4" key="1">
    <citation type="submission" date="2020-04" db="EMBL/GenBank/DDBJ databases">
        <title>Flammeovirga sp. SR4, a novel species isolated from seawater.</title>
        <authorList>
            <person name="Wang X."/>
        </authorList>
    </citation>
    <scope>NUCLEOTIDE SEQUENCE [LARGE SCALE GENOMIC DNA]</scope>
    <source>
        <strain evidence="3 4">SR4</strain>
    </source>
</reference>
<keyword evidence="2" id="KW-1133">Transmembrane helix</keyword>
<dbReference type="RefSeq" id="WP_168883724.1">
    <property type="nucleotide sequence ID" value="NZ_JABAIL010000005.1"/>
</dbReference>
<evidence type="ECO:0000256" key="2">
    <source>
        <dbReference type="SAM" id="Phobius"/>
    </source>
</evidence>
<keyword evidence="4" id="KW-1185">Reference proteome</keyword>
<dbReference type="EMBL" id="JABAIL010000005">
    <property type="protein sequence ID" value="NLR93012.1"/>
    <property type="molecule type" value="Genomic_DNA"/>
</dbReference>
<gene>
    <name evidence="3" type="ORF">HGP29_17500</name>
</gene>
<feature type="transmembrane region" description="Helical" evidence="2">
    <location>
        <begin position="121"/>
        <end position="141"/>
    </location>
</feature>
<evidence type="ECO:0000313" key="3">
    <source>
        <dbReference type="EMBL" id="NLR93012.1"/>
    </source>
</evidence>
<keyword evidence="2" id="KW-0472">Membrane</keyword>
<dbReference type="AlphaFoldDB" id="A0A7X8SMQ3"/>
<comment type="caution">
    <text evidence="3">The sequence shown here is derived from an EMBL/GenBank/DDBJ whole genome shotgun (WGS) entry which is preliminary data.</text>
</comment>
<sequence length="151" mass="18357">MNDVWFQWVQHLQQYLWWWIGILTSVIIILWIYIYFPFGKKRKVINHEELDDLFDELKQSRENVQDVLEGYQDIIDDKNKELIDYDEKIKERENHLLLISDLPEEIELEIKLKERQHNQKMLLLGIFIGILCGGVGVWAFLNWERVLQFIL</sequence>
<keyword evidence="2" id="KW-0812">Transmembrane</keyword>
<feature type="coiled-coil region" evidence="1">
    <location>
        <begin position="47"/>
        <end position="95"/>
    </location>
</feature>
<evidence type="ECO:0000256" key="1">
    <source>
        <dbReference type="SAM" id="Coils"/>
    </source>
</evidence>
<name>A0A7X8SMQ3_9BACT</name>
<keyword evidence="1" id="KW-0175">Coiled coil</keyword>
<protein>
    <submittedName>
        <fullName evidence="3">Uncharacterized protein</fullName>
    </submittedName>
</protein>
<accession>A0A7X8SMQ3</accession>
<proteinExistence type="predicted"/>
<evidence type="ECO:0000313" key="4">
    <source>
        <dbReference type="Proteomes" id="UP000585050"/>
    </source>
</evidence>
<feature type="transmembrane region" description="Helical" evidence="2">
    <location>
        <begin position="15"/>
        <end position="36"/>
    </location>
</feature>
<dbReference type="Proteomes" id="UP000585050">
    <property type="component" value="Unassembled WGS sequence"/>
</dbReference>